<dbReference type="InterPro" id="IPR020846">
    <property type="entry name" value="MFS_dom"/>
</dbReference>
<gene>
    <name evidence="12" type="ORF">MANES_01G067100v8</name>
</gene>
<dbReference type="PANTHER" id="PTHR23500:SF477">
    <property type="entry name" value="MAJOR FACILITATOR SUPERFAMILY (MFS) PROFILE DOMAIN-CONTAINING PROTEIN"/>
    <property type="match status" value="1"/>
</dbReference>
<keyword evidence="6" id="KW-0769">Symport</keyword>
<evidence type="ECO:0000256" key="5">
    <source>
        <dbReference type="ARBA" id="ARBA00022692"/>
    </source>
</evidence>
<feature type="transmembrane region" description="Helical" evidence="10">
    <location>
        <begin position="284"/>
        <end position="308"/>
    </location>
</feature>
<keyword evidence="7 10" id="KW-1133">Transmembrane helix</keyword>
<evidence type="ECO:0000259" key="11">
    <source>
        <dbReference type="PROSITE" id="PS50850"/>
    </source>
</evidence>
<dbReference type="Gramene" id="Manes.01G067100.1.v8.1">
    <property type="protein sequence ID" value="Manes.01G067100.1.v8.1.CDS"/>
    <property type="gene ID" value="Manes.01G067100.v8.1"/>
</dbReference>
<dbReference type="EMBL" id="CM004387">
    <property type="protein sequence ID" value="OAY59876.1"/>
    <property type="molecule type" value="Genomic_DNA"/>
</dbReference>
<evidence type="ECO:0000256" key="8">
    <source>
        <dbReference type="ARBA" id="ARBA00023136"/>
    </source>
</evidence>
<comment type="similarity">
    <text evidence="2 9">Belongs to the major facilitator superfamily. Sugar transporter (TC 2.A.1.1) family.</text>
</comment>
<protein>
    <recommendedName>
        <fullName evidence="11">Major facilitator superfamily (MFS) profile domain-containing protein</fullName>
    </recommendedName>
</protein>
<evidence type="ECO:0000256" key="6">
    <source>
        <dbReference type="ARBA" id="ARBA00022847"/>
    </source>
</evidence>
<keyword evidence="3 9" id="KW-0813">Transport</keyword>
<dbReference type="PROSITE" id="PS50850">
    <property type="entry name" value="MFS"/>
    <property type="match status" value="1"/>
</dbReference>
<dbReference type="PROSITE" id="PS00216">
    <property type="entry name" value="SUGAR_TRANSPORT_1"/>
    <property type="match status" value="1"/>
</dbReference>
<comment type="subcellular location">
    <subcellularLocation>
        <location evidence="1">Membrane</location>
        <topology evidence="1">Multi-pass membrane protein</topology>
    </subcellularLocation>
</comment>
<name>A0A2C9WIH2_MANES</name>
<dbReference type="Proteomes" id="UP000091857">
    <property type="component" value="Chromosome 1"/>
</dbReference>
<evidence type="ECO:0000256" key="3">
    <source>
        <dbReference type="ARBA" id="ARBA00022448"/>
    </source>
</evidence>
<dbReference type="GO" id="GO:0015145">
    <property type="term" value="F:monosaccharide transmembrane transporter activity"/>
    <property type="evidence" value="ECO:0007669"/>
    <property type="project" value="InterPro"/>
</dbReference>
<dbReference type="InterPro" id="IPR044778">
    <property type="entry name" value="MFS_STP/MST-like_plant"/>
</dbReference>
<reference evidence="13" key="1">
    <citation type="journal article" date="2016" name="Nat. Biotechnol.">
        <title>Sequencing wild and cultivated cassava and related species reveals extensive interspecific hybridization and genetic diversity.</title>
        <authorList>
            <person name="Bredeson J.V."/>
            <person name="Lyons J.B."/>
            <person name="Prochnik S.E."/>
            <person name="Wu G.A."/>
            <person name="Ha C.M."/>
            <person name="Edsinger-Gonzales E."/>
            <person name="Grimwood J."/>
            <person name="Schmutz J."/>
            <person name="Rabbi I.Y."/>
            <person name="Egesi C."/>
            <person name="Nauluvula P."/>
            <person name="Lebot V."/>
            <person name="Ndunguru J."/>
            <person name="Mkamilo G."/>
            <person name="Bart R.S."/>
            <person name="Setter T.L."/>
            <person name="Gleadow R.M."/>
            <person name="Kulakow P."/>
            <person name="Ferguson M.E."/>
            <person name="Rounsley S."/>
            <person name="Rokhsar D.S."/>
        </authorList>
    </citation>
    <scope>NUCLEOTIDE SEQUENCE [LARGE SCALE GENOMIC DNA]</scope>
    <source>
        <strain evidence="13">cv. AM560-2</strain>
    </source>
</reference>
<dbReference type="PRINTS" id="PR00171">
    <property type="entry name" value="SUGRTRNSPORT"/>
</dbReference>
<feature type="transmembrane region" description="Helical" evidence="10">
    <location>
        <begin position="171"/>
        <end position="193"/>
    </location>
</feature>
<dbReference type="AlphaFoldDB" id="A0A2C9WIH2"/>
<dbReference type="FunFam" id="1.20.1250.20:FF:000002">
    <property type="entry name" value="Sugar transport protein 13"/>
    <property type="match status" value="1"/>
</dbReference>
<evidence type="ECO:0000256" key="7">
    <source>
        <dbReference type="ARBA" id="ARBA00022989"/>
    </source>
</evidence>
<organism evidence="12 13">
    <name type="scientific">Manihot esculenta</name>
    <name type="common">Cassava</name>
    <name type="synonym">Jatropha manihot</name>
    <dbReference type="NCBI Taxonomy" id="3983"/>
    <lineage>
        <taxon>Eukaryota</taxon>
        <taxon>Viridiplantae</taxon>
        <taxon>Streptophyta</taxon>
        <taxon>Embryophyta</taxon>
        <taxon>Tracheophyta</taxon>
        <taxon>Spermatophyta</taxon>
        <taxon>Magnoliopsida</taxon>
        <taxon>eudicotyledons</taxon>
        <taxon>Gunneridae</taxon>
        <taxon>Pentapetalae</taxon>
        <taxon>rosids</taxon>
        <taxon>fabids</taxon>
        <taxon>Malpighiales</taxon>
        <taxon>Euphorbiaceae</taxon>
        <taxon>Crotonoideae</taxon>
        <taxon>Manihoteae</taxon>
        <taxon>Manihot</taxon>
    </lineage>
</organism>
<dbReference type="PROSITE" id="PS00217">
    <property type="entry name" value="SUGAR_TRANSPORT_2"/>
    <property type="match status" value="1"/>
</dbReference>
<keyword evidence="5 10" id="KW-0812">Transmembrane</keyword>
<proteinExistence type="inferred from homology"/>
<dbReference type="Pfam" id="PF00083">
    <property type="entry name" value="Sugar_tr"/>
    <property type="match status" value="1"/>
</dbReference>
<dbReference type="PANTHER" id="PTHR23500">
    <property type="entry name" value="SOLUTE CARRIER FAMILY 2, FACILITATED GLUCOSE TRANSPORTER"/>
    <property type="match status" value="1"/>
</dbReference>
<dbReference type="InterPro" id="IPR003663">
    <property type="entry name" value="Sugar/inositol_transpt"/>
</dbReference>
<accession>A0A2C9WIH2</accession>
<feature type="transmembrane region" description="Helical" evidence="10">
    <location>
        <begin position="354"/>
        <end position="373"/>
    </location>
</feature>
<feature type="transmembrane region" description="Helical" evidence="10">
    <location>
        <begin position="427"/>
        <end position="447"/>
    </location>
</feature>
<keyword evidence="4" id="KW-0762">Sugar transport</keyword>
<dbReference type="InterPro" id="IPR005828">
    <property type="entry name" value="MFS_sugar_transport-like"/>
</dbReference>
<keyword evidence="8 10" id="KW-0472">Membrane</keyword>
<evidence type="ECO:0000313" key="12">
    <source>
        <dbReference type="EMBL" id="OAY59876.1"/>
    </source>
</evidence>
<feature type="transmembrane region" description="Helical" evidence="10">
    <location>
        <begin position="385"/>
        <end position="406"/>
    </location>
</feature>
<evidence type="ECO:0000256" key="1">
    <source>
        <dbReference type="ARBA" id="ARBA00004141"/>
    </source>
</evidence>
<dbReference type="InterPro" id="IPR005829">
    <property type="entry name" value="Sugar_transporter_CS"/>
</dbReference>
<keyword evidence="13" id="KW-1185">Reference proteome</keyword>
<dbReference type="CDD" id="cd17361">
    <property type="entry name" value="MFS_STP"/>
    <property type="match status" value="1"/>
</dbReference>
<dbReference type="GO" id="GO:0015293">
    <property type="term" value="F:symporter activity"/>
    <property type="evidence" value="ECO:0007669"/>
    <property type="project" value="UniProtKB-KW"/>
</dbReference>
<dbReference type="SUPFAM" id="SSF103473">
    <property type="entry name" value="MFS general substrate transporter"/>
    <property type="match status" value="1"/>
</dbReference>
<evidence type="ECO:0000256" key="4">
    <source>
        <dbReference type="ARBA" id="ARBA00022597"/>
    </source>
</evidence>
<evidence type="ECO:0000256" key="10">
    <source>
        <dbReference type="SAM" id="Phobius"/>
    </source>
</evidence>
<feature type="transmembrane region" description="Helical" evidence="10">
    <location>
        <begin position="19"/>
        <end position="39"/>
    </location>
</feature>
<feature type="transmembrane region" description="Helical" evidence="10">
    <location>
        <begin position="82"/>
        <end position="101"/>
    </location>
</feature>
<dbReference type="OrthoDB" id="5296287at2759"/>
<feature type="domain" description="Major facilitator superfamily (MFS) profile" evidence="11">
    <location>
        <begin position="26"/>
        <end position="478"/>
    </location>
</feature>
<evidence type="ECO:0000313" key="13">
    <source>
        <dbReference type="Proteomes" id="UP000091857"/>
    </source>
</evidence>
<feature type="transmembrane region" description="Helical" evidence="10">
    <location>
        <begin position="113"/>
        <end position="131"/>
    </location>
</feature>
<feature type="transmembrane region" description="Helical" evidence="10">
    <location>
        <begin position="199"/>
        <end position="222"/>
    </location>
</feature>
<dbReference type="InterPro" id="IPR036259">
    <property type="entry name" value="MFS_trans_sf"/>
</dbReference>
<feature type="transmembrane region" description="Helical" evidence="10">
    <location>
        <begin position="320"/>
        <end position="342"/>
    </location>
</feature>
<evidence type="ECO:0000256" key="2">
    <source>
        <dbReference type="ARBA" id="ARBA00010992"/>
    </source>
</evidence>
<dbReference type="InterPro" id="IPR045262">
    <property type="entry name" value="STP/PLT_plant"/>
</dbReference>
<dbReference type="Gene3D" id="1.20.1250.20">
    <property type="entry name" value="MFS general substrate transporter like domains"/>
    <property type="match status" value="1"/>
</dbReference>
<feature type="transmembrane region" description="Helical" evidence="10">
    <location>
        <begin position="453"/>
        <end position="474"/>
    </location>
</feature>
<comment type="caution">
    <text evidence="12">The sequence shown here is derived from an EMBL/GenBank/DDBJ whole genome shotgun (WGS) entry which is preliminary data.</text>
</comment>
<sequence length="519" mass="57069">MAGGVITPATAGKDYPGNLTCSVFITCIIAATGGLIFGYDLGISGGVISMDAFLKKFFPYIYENQASMKQSDNQYCEFNNQILTLFTSSLYVAALFSSLCASTITRVMGRRASMFFGGLLFAAGSLFNGFASKVWMLIVGRLFLGFGIGCANQAVPIYLSEVAPYRYRGALNQFFQLSITIGILVANLLNYIFAKFGDFGWRLSLGGAVVPALIIMLGSCILPETPNSLIERGHFDEAKRKLIKLRGVSAVDDEFNDLIAASEASKLVEHPWVNIAQRKYRPQLVMAICIPMFQQLTGMNMIVFYAPVLFKTIGFGAQASLMSALITGVVNALSTFVSIFTVDKLGRRTLYLEGSIQLLICQIVVAIAIGAKFGFGGNPGELPMWYAVVVVVVICIFVAGFAWSWGPLSWLVPSEIFPLEVRSAAQSITVSVNMIFTFAIAQVFTLLLCKLRFFMFLLFALFIVIMTIFIYYLLPETKGVPIEEMITVWKNHPVWKHYFDQCSAPACSLQMGNKDKDSV</sequence>
<evidence type="ECO:0000256" key="9">
    <source>
        <dbReference type="RuleBase" id="RU003346"/>
    </source>
</evidence>
<dbReference type="GO" id="GO:0016020">
    <property type="term" value="C:membrane"/>
    <property type="evidence" value="ECO:0007669"/>
    <property type="project" value="UniProtKB-SubCell"/>
</dbReference>
<dbReference type="NCBIfam" id="TIGR00879">
    <property type="entry name" value="SP"/>
    <property type="match status" value="1"/>
</dbReference>